<proteinExistence type="evidence at transcript level"/>
<feature type="region of interest" description="Disordered" evidence="1">
    <location>
        <begin position="1"/>
        <end position="21"/>
    </location>
</feature>
<dbReference type="AlphaFoldDB" id="F4YFC8"/>
<name>F4YFC8_CAMSI</name>
<accession>F4YFC8</accession>
<feature type="compositionally biased region" description="Acidic residues" evidence="1">
    <location>
        <begin position="10"/>
        <end position="21"/>
    </location>
</feature>
<dbReference type="EMBL" id="HM003276">
    <property type="protein sequence ID" value="AEC10989.1"/>
    <property type="molecule type" value="mRNA"/>
</dbReference>
<sequence>MELLQVWVDKEEEEEEEEEDQ</sequence>
<evidence type="ECO:0000256" key="1">
    <source>
        <dbReference type="SAM" id="MobiDB-lite"/>
    </source>
</evidence>
<protein>
    <submittedName>
        <fullName evidence="2">Sulfiredoxin-1</fullName>
    </submittedName>
</protein>
<reference evidence="2" key="1">
    <citation type="journal article" date="2013" name="Appl. Biochem. Biotechnol.">
        <title>Analysis of dormant bud (Banjhi) specific transcriptome of tea (Camellia sinensis (L.) O. Kuntze) from cDNA library revealed dormancy-related genes.</title>
        <authorList>
            <person name="Thirugnanasambantham K."/>
            <person name="Prabu G."/>
            <person name="Palanisamy S."/>
            <person name="Chandrabose S.R."/>
            <person name="Mandal A.K."/>
        </authorList>
    </citation>
    <scope>NUCLEOTIDE SEQUENCE</scope>
</reference>
<evidence type="ECO:0000313" key="2">
    <source>
        <dbReference type="EMBL" id="AEC10989.1"/>
    </source>
</evidence>
<organism evidence="2">
    <name type="scientific">Camellia sinensis</name>
    <name type="common">Tea plant</name>
    <name type="synonym">Thea sinensis</name>
    <dbReference type="NCBI Taxonomy" id="4442"/>
    <lineage>
        <taxon>Eukaryota</taxon>
        <taxon>Viridiplantae</taxon>
        <taxon>Streptophyta</taxon>
        <taxon>Embryophyta</taxon>
        <taxon>Tracheophyta</taxon>
        <taxon>Spermatophyta</taxon>
        <taxon>Magnoliopsida</taxon>
        <taxon>eudicotyledons</taxon>
        <taxon>Gunneridae</taxon>
        <taxon>Pentapetalae</taxon>
        <taxon>asterids</taxon>
        <taxon>Ericales</taxon>
        <taxon>Theaceae</taxon>
        <taxon>Camellia</taxon>
    </lineage>
</organism>